<dbReference type="SUPFAM" id="SSF53822">
    <property type="entry name" value="Periplasmic binding protein-like I"/>
    <property type="match status" value="1"/>
</dbReference>
<accession>A0ABU1ADV8</accession>
<dbReference type="RefSeq" id="WP_308983418.1">
    <property type="nucleotide sequence ID" value="NZ_JARXIC010000001.1"/>
</dbReference>
<organism evidence="2 3">
    <name type="scientific">Thalassobacterium sedimentorum</name>
    <dbReference type="NCBI Taxonomy" id="3041258"/>
    <lineage>
        <taxon>Bacteria</taxon>
        <taxon>Pseudomonadati</taxon>
        <taxon>Verrucomicrobiota</taxon>
        <taxon>Opitutia</taxon>
        <taxon>Puniceicoccales</taxon>
        <taxon>Coraliomargaritaceae</taxon>
        <taxon>Thalassobacterium</taxon>
    </lineage>
</organism>
<protein>
    <submittedName>
        <fullName evidence="2">Helix-turn-helix domain-containing protein</fullName>
    </submittedName>
</protein>
<dbReference type="InterPro" id="IPR028082">
    <property type="entry name" value="Peripla_BP_I"/>
</dbReference>
<sequence>MPRNLTTYTKAARAGILDLVKNLAENAPLPSLRQLADQFDLHSTTIFRLLHDLEAEGYVWQGPNRRFYPVSAQSHTLQGKPICFIGRQIQDWSQLYQEIFEGVTEICTTNGSPLILHSSPTLVQVPVELEPAIIATEAEQQSELQKLLKTIPKGCAGFIFDHLWCDAALEQIPFSRNQCIQLLSGSETHAKVITPNYSAGAQLIADYVQSRAFNQVYLVESTPEEPLLHRSVAQMQETLATLSTHSLSYYDEKAVNELVRQIPPHSCFICTEDNTALGLASRIREADRKTVEMVAIQGTGIVTAPHTRLRYDYRRLGRSAASGILHGTAIKQMAPRLVTQQEDD</sequence>
<dbReference type="Pfam" id="PF09339">
    <property type="entry name" value="HTH_IclR"/>
    <property type="match status" value="1"/>
</dbReference>
<dbReference type="Gene3D" id="3.40.50.2300">
    <property type="match status" value="2"/>
</dbReference>
<evidence type="ECO:0000259" key="1">
    <source>
        <dbReference type="Pfam" id="PF09339"/>
    </source>
</evidence>
<comment type="caution">
    <text evidence="2">The sequence shown here is derived from an EMBL/GenBank/DDBJ whole genome shotgun (WGS) entry which is preliminary data.</text>
</comment>
<dbReference type="SUPFAM" id="SSF46785">
    <property type="entry name" value="Winged helix' DNA-binding domain"/>
    <property type="match status" value="1"/>
</dbReference>
<evidence type="ECO:0000313" key="2">
    <source>
        <dbReference type="EMBL" id="MDQ8192909.1"/>
    </source>
</evidence>
<dbReference type="Gene3D" id="1.10.10.10">
    <property type="entry name" value="Winged helix-like DNA-binding domain superfamily/Winged helix DNA-binding domain"/>
    <property type="match status" value="1"/>
</dbReference>
<gene>
    <name evidence="2" type="ORF">QEH59_00630</name>
</gene>
<proteinExistence type="predicted"/>
<dbReference type="EMBL" id="JARXIC010000001">
    <property type="protein sequence ID" value="MDQ8192909.1"/>
    <property type="molecule type" value="Genomic_DNA"/>
</dbReference>
<feature type="domain" description="HTH iclR-type" evidence="1">
    <location>
        <begin position="17"/>
        <end position="61"/>
    </location>
</feature>
<dbReference type="Proteomes" id="UP001243717">
    <property type="component" value="Unassembled WGS sequence"/>
</dbReference>
<dbReference type="InterPro" id="IPR036388">
    <property type="entry name" value="WH-like_DNA-bd_sf"/>
</dbReference>
<keyword evidence="3" id="KW-1185">Reference proteome</keyword>
<dbReference type="InterPro" id="IPR036390">
    <property type="entry name" value="WH_DNA-bd_sf"/>
</dbReference>
<dbReference type="InterPro" id="IPR005471">
    <property type="entry name" value="Tscrpt_reg_IclR_N"/>
</dbReference>
<evidence type="ECO:0000313" key="3">
    <source>
        <dbReference type="Proteomes" id="UP001243717"/>
    </source>
</evidence>
<name>A0ABU1ADV8_9BACT</name>
<reference evidence="2 3" key="1">
    <citation type="submission" date="2023-04" db="EMBL/GenBank/DDBJ databases">
        <title>A novel bacteria isolated from coastal sediment.</title>
        <authorList>
            <person name="Liu X.-J."/>
            <person name="Du Z.-J."/>
        </authorList>
    </citation>
    <scope>NUCLEOTIDE SEQUENCE [LARGE SCALE GENOMIC DNA]</scope>
    <source>
        <strain evidence="2 3">SDUM461004</strain>
    </source>
</reference>